<dbReference type="EMBL" id="DMNG01000045">
    <property type="protein sequence ID" value="HAN23486.1"/>
    <property type="molecule type" value="Genomic_DNA"/>
</dbReference>
<reference evidence="3 4" key="1">
    <citation type="journal article" date="2018" name="Nat. Biotechnol.">
        <title>A standardized bacterial taxonomy based on genome phylogeny substantially revises the tree of life.</title>
        <authorList>
            <person name="Parks D.H."/>
            <person name="Chuvochina M."/>
            <person name="Waite D.W."/>
            <person name="Rinke C."/>
            <person name="Skarshewski A."/>
            <person name="Chaumeil P.A."/>
            <person name="Hugenholtz P."/>
        </authorList>
    </citation>
    <scope>NUCLEOTIDE SEQUENCE [LARGE SCALE GENOMIC DNA]</scope>
    <source>
        <strain evidence="3">UBA9152</strain>
    </source>
</reference>
<evidence type="ECO:0000256" key="2">
    <source>
        <dbReference type="SAM" id="MobiDB-lite"/>
    </source>
</evidence>
<organism evidence="3 4">
    <name type="scientific">Microbacterium ginsengisoli</name>
    <dbReference type="NCBI Taxonomy" id="400772"/>
    <lineage>
        <taxon>Bacteria</taxon>
        <taxon>Bacillati</taxon>
        <taxon>Actinomycetota</taxon>
        <taxon>Actinomycetes</taxon>
        <taxon>Micrococcales</taxon>
        <taxon>Microbacteriaceae</taxon>
        <taxon>Microbacterium</taxon>
    </lineage>
</organism>
<accession>A0A3C1KBC0</accession>
<protein>
    <submittedName>
        <fullName evidence="3">Uncharacterized protein</fullName>
    </submittedName>
</protein>
<feature type="coiled-coil region" evidence="1">
    <location>
        <begin position="89"/>
        <end position="116"/>
    </location>
</feature>
<comment type="caution">
    <text evidence="3">The sequence shown here is derived from an EMBL/GenBank/DDBJ whole genome shotgun (WGS) entry which is preliminary data.</text>
</comment>
<name>A0A3C1KBC0_9MICO</name>
<feature type="region of interest" description="Disordered" evidence="2">
    <location>
        <begin position="1"/>
        <end position="43"/>
    </location>
</feature>
<sequence>MGTVDASGNRHEPAGSSAGGRFAGRTSSAPTSELEEKPTLSELAPSAIDDELAALYESDVVHVLAMARNERYLASSIARREKTTSESVLRDLDREIARLQASLEAAEKERAVLALRMRPFHDEFRRRGGWPRAFLVTGGHLHSGMSCSTCNRDGAVTRFAWMTELSGATEDEIVQAAGERACTVCFPSAPIDVLRRPSALLTPDERTAAEERTARAEARAAAAAAREAKAITQPDGRPLRHGYREARTLVTAERELVDAIETYELADSRGHTIRNREHVAEMLEWRDMLVEAIAAKTGVPADEVRAAASVKAEKKFKRDYR</sequence>
<gene>
    <name evidence="3" type="ORF">DCP95_02810</name>
</gene>
<dbReference type="Proteomes" id="UP000257479">
    <property type="component" value="Unassembled WGS sequence"/>
</dbReference>
<evidence type="ECO:0000313" key="3">
    <source>
        <dbReference type="EMBL" id="HAN23486.1"/>
    </source>
</evidence>
<evidence type="ECO:0000313" key="4">
    <source>
        <dbReference type="Proteomes" id="UP000257479"/>
    </source>
</evidence>
<dbReference type="AlphaFoldDB" id="A0A3C1KBC0"/>
<evidence type="ECO:0000256" key="1">
    <source>
        <dbReference type="SAM" id="Coils"/>
    </source>
</evidence>
<keyword evidence="1" id="KW-0175">Coiled coil</keyword>
<proteinExistence type="predicted"/>